<dbReference type="Gene3D" id="1.10.287.1260">
    <property type="match status" value="1"/>
</dbReference>
<evidence type="ECO:0000256" key="1">
    <source>
        <dbReference type="ARBA" id="ARBA00004651"/>
    </source>
</evidence>
<comment type="caution">
    <text evidence="13">The sequence shown here is derived from an EMBL/GenBank/DDBJ whole genome shotgun (WGS) entry which is preliminary data.</text>
</comment>
<keyword evidence="4 8" id="KW-0812">Transmembrane</keyword>
<dbReference type="AlphaFoldDB" id="K8P453"/>
<dbReference type="SUPFAM" id="SSF82689">
    <property type="entry name" value="Mechanosensitive channel protein MscS (YggB), C-terminal domain"/>
    <property type="match status" value="1"/>
</dbReference>
<dbReference type="Pfam" id="PF00924">
    <property type="entry name" value="MS_channel_2nd"/>
    <property type="match status" value="1"/>
</dbReference>
<evidence type="ECO:0000256" key="2">
    <source>
        <dbReference type="ARBA" id="ARBA00008017"/>
    </source>
</evidence>
<dbReference type="RefSeq" id="WP_002714119.1">
    <property type="nucleotide sequence ID" value="NZ_KB375281.1"/>
</dbReference>
<feature type="transmembrane region" description="Helical" evidence="8">
    <location>
        <begin position="442"/>
        <end position="465"/>
    </location>
</feature>
<protein>
    <submittedName>
        <fullName evidence="13">Uncharacterized protein</fullName>
    </submittedName>
</protein>
<feature type="transmembrane region" description="Helical" evidence="8">
    <location>
        <begin position="477"/>
        <end position="501"/>
    </location>
</feature>
<feature type="compositionally biased region" description="Pro residues" evidence="7">
    <location>
        <begin position="48"/>
        <end position="58"/>
    </location>
</feature>
<name>K8P453_9BRAD</name>
<keyword evidence="14" id="KW-1185">Reference proteome</keyword>
<feature type="transmembrane region" description="Helical" evidence="8">
    <location>
        <begin position="569"/>
        <end position="590"/>
    </location>
</feature>
<dbReference type="HOGENOM" id="CLU_011796_1_0_5"/>
<evidence type="ECO:0000259" key="10">
    <source>
        <dbReference type="Pfam" id="PF00924"/>
    </source>
</evidence>
<dbReference type="EMBL" id="AGWY01000013">
    <property type="protein sequence ID" value="EKS33208.1"/>
    <property type="molecule type" value="Genomic_DNA"/>
</dbReference>
<dbReference type="Pfam" id="PF12607">
    <property type="entry name" value="DUF3772"/>
    <property type="match status" value="1"/>
</dbReference>
<dbReference type="OrthoDB" id="9799209at2"/>
<evidence type="ECO:0000313" key="13">
    <source>
        <dbReference type="EMBL" id="EKS33208.1"/>
    </source>
</evidence>
<evidence type="ECO:0000256" key="3">
    <source>
        <dbReference type="ARBA" id="ARBA00022475"/>
    </source>
</evidence>
<feature type="transmembrane region" description="Helical" evidence="8">
    <location>
        <begin position="522"/>
        <end position="549"/>
    </location>
</feature>
<feature type="transmembrane region" description="Helical" evidence="8">
    <location>
        <begin position="362"/>
        <end position="383"/>
    </location>
</feature>
<gene>
    <name evidence="13" type="ORF">HMPREF9696_03249</name>
</gene>
<dbReference type="PATRIC" id="fig|883079.3.peg.3320"/>
<dbReference type="SUPFAM" id="SSF50182">
    <property type="entry name" value="Sm-like ribonucleoproteins"/>
    <property type="match status" value="1"/>
</dbReference>
<dbReference type="InterPro" id="IPR010920">
    <property type="entry name" value="LSM_dom_sf"/>
</dbReference>
<evidence type="ECO:0000256" key="7">
    <source>
        <dbReference type="SAM" id="MobiDB-lite"/>
    </source>
</evidence>
<comment type="similarity">
    <text evidence="2">Belongs to the MscS (TC 1.A.23) family.</text>
</comment>
<dbReference type="Gene3D" id="3.30.70.100">
    <property type="match status" value="1"/>
</dbReference>
<dbReference type="Gene3D" id="2.30.30.60">
    <property type="match status" value="1"/>
</dbReference>
<sequence length="851" mass="90080">MMTFRALAVLVALAVLPYPPLNAVTVAHAEDVASPSAPEQKPAATPAATPPAATPPAAAPGDALPKVPAPQFPGAQSKLDAWKETLDRAETALRNRSIADTTLSYLRDQATAAQGAARDLIAAFTPRLEGATARAAELAPDPKDPTPQSDAIKLERAKLQAEIAARQSVIQQAKLMNVRAQQILDRISEHRRTMFADTVLERSESLINPSFWVTVAASVPASAKRLFSLVGDWGNLLASQPLRAASGFLLALIVVLGFFLTPGRRWLARWTTRDPAVAYPGPLNKTGSAIAITVTGGAIPGIALLVLYQALMALGLLPSDISAIVRALFIGITFALFFTHLTQAVLAPERPSWRLIGLEDGAVDGLVTIAASIGIVVTAGLVLDATNIAIGAPDELSSASQGVIAVAIAFLFMIALRIVAGAGNSDDETESAAQAERSAWRLLIPVGWIVAAAALIAPLGGYVAFGRFASGEMLVVVVVLMSATLLSRFSDAAIASAFAFHGRIGRILRHTTGLSSATVRQIAALLFGFVQLALVGISAFLLLATWGIHSDDILGSMSSAFFSFSVGKFTISPSAILGAFVVLVIGMLATRMLQRWLEARFLPETNLDLGVRASIRTGIGYLGIILAVIVALSYVGLNLQNVAIVAGALSVGIGFGLQSIINNFVSGLILLVERPIKVGDRIEVGTRMGVVKRINVRSTEIVTYDNLSVIVPNAELISGQVVNWMHGSFTARLSVMVGTSYDADPDKVIAILLDIVANHPRALKTPEPFAILGNFGADALEFTVFFHVGNIGVDAGVANDVRLDILKRFRAEGIEIPFAQRDLHLRDLDRLENLFREIGGKSQPAAPKPET</sequence>
<dbReference type="InterPro" id="IPR011014">
    <property type="entry name" value="MscS_channel_TM-2"/>
</dbReference>
<keyword evidence="9" id="KW-0732">Signal</keyword>
<dbReference type="PANTHER" id="PTHR30347">
    <property type="entry name" value="POTASSIUM CHANNEL RELATED"/>
    <property type="match status" value="1"/>
</dbReference>
<feature type="transmembrane region" description="Helical" evidence="8">
    <location>
        <begin position="323"/>
        <end position="341"/>
    </location>
</feature>
<dbReference type="InterPro" id="IPR011066">
    <property type="entry name" value="MscS_channel_C_sf"/>
</dbReference>
<comment type="subcellular location">
    <subcellularLocation>
        <location evidence="1">Cell membrane</location>
        <topology evidence="1">Multi-pass membrane protein</topology>
    </subcellularLocation>
</comment>
<feature type="transmembrane region" description="Helical" evidence="8">
    <location>
        <begin position="244"/>
        <end position="263"/>
    </location>
</feature>
<evidence type="ECO:0000256" key="8">
    <source>
        <dbReference type="SAM" id="Phobius"/>
    </source>
</evidence>
<evidence type="ECO:0000256" key="4">
    <source>
        <dbReference type="ARBA" id="ARBA00022692"/>
    </source>
</evidence>
<dbReference type="SUPFAM" id="SSF82861">
    <property type="entry name" value="Mechanosensitive channel protein MscS (YggB), transmembrane region"/>
    <property type="match status" value="1"/>
</dbReference>
<dbReference type="Proteomes" id="UP000001095">
    <property type="component" value="Unassembled WGS sequence"/>
</dbReference>
<dbReference type="InterPro" id="IPR023408">
    <property type="entry name" value="MscS_beta-dom_sf"/>
</dbReference>
<dbReference type="InterPro" id="IPR022249">
    <property type="entry name" value="DUF3772"/>
</dbReference>
<accession>K8P453</accession>
<evidence type="ECO:0000256" key="5">
    <source>
        <dbReference type="ARBA" id="ARBA00022989"/>
    </source>
</evidence>
<feature type="signal peptide" evidence="9">
    <location>
        <begin position="1"/>
        <end position="23"/>
    </location>
</feature>
<dbReference type="PANTHER" id="PTHR30347:SF1">
    <property type="entry name" value="MECHANOSENSITIVE CHANNEL MSCK"/>
    <property type="match status" value="1"/>
</dbReference>
<feature type="domain" description="DUF3772" evidence="11">
    <location>
        <begin position="171"/>
        <end position="227"/>
    </location>
</feature>
<feature type="domain" description="Mechanosensitive ion channel MscS C-terminal" evidence="12">
    <location>
        <begin position="736"/>
        <end position="816"/>
    </location>
</feature>
<evidence type="ECO:0000256" key="9">
    <source>
        <dbReference type="SAM" id="SignalP"/>
    </source>
</evidence>
<evidence type="ECO:0000259" key="11">
    <source>
        <dbReference type="Pfam" id="PF12607"/>
    </source>
</evidence>
<dbReference type="GO" id="GO:0005886">
    <property type="term" value="C:plasma membrane"/>
    <property type="evidence" value="ECO:0007669"/>
    <property type="project" value="UniProtKB-SubCell"/>
</dbReference>
<feature type="domain" description="Mechanosensitive ion channel MscS" evidence="10">
    <location>
        <begin position="660"/>
        <end position="725"/>
    </location>
</feature>
<feature type="chain" id="PRO_5003919657" evidence="9">
    <location>
        <begin position="24"/>
        <end position="851"/>
    </location>
</feature>
<evidence type="ECO:0000256" key="6">
    <source>
        <dbReference type="ARBA" id="ARBA00023136"/>
    </source>
</evidence>
<dbReference type="InterPro" id="IPR049278">
    <property type="entry name" value="MS_channel_C"/>
</dbReference>
<dbReference type="GO" id="GO:0008381">
    <property type="term" value="F:mechanosensitive monoatomic ion channel activity"/>
    <property type="evidence" value="ECO:0007669"/>
    <property type="project" value="UniProtKB-ARBA"/>
</dbReference>
<feature type="transmembrane region" description="Helical" evidence="8">
    <location>
        <begin position="619"/>
        <end position="637"/>
    </location>
</feature>
<keyword evidence="5 8" id="KW-1133">Transmembrane helix</keyword>
<dbReference type="InterPro" id="IPR052702">
    <property type="entry name" value="MscS-like_channel"/>
</dbReference>
<feature type="transmembrane region" description="Helical" evidence="8">
    <location>
        <begin position="289"/>
        <end position="311"/>
    </location>
</feature>
<evidence type="ECO:0000313" key="14">
    <source>
        <dbReference type="Proteomes" id="UP000001095"/>
    </source>
</evidence>
<feature type="transmembrane region" description="Helical" evidence="8">
    <location>
        <begin position="643"/>
        <end position="672"/>
    </location>
</feature>
<feature type="region of interest" description="Disordered" evidence="7">
    <location>
        <begin position="33"/>
        <end position="66"/>
    </location>
</feature>
<feature type="transmembrane region" description="Helical" evidence="8">
    <location>
        <begin position="403"/>
        <end position="422"/>
    </location>
</feature>
<dbReference type="Pfam" id="PF21082">
    <property type="entry name" value="MS_channel_3rd"/>
    <property type="match status" value="1"/>
</dbReference>
<keyword evidence="6 8" id="KW-0472">Membrane</keyword>
<dbReference type="InterPro" id="IPR006685">
    <property type="entry name" value="MscS_channel_2nd"/>
</dbReference>
<evidence type="ECO:0000259" key="12">
    <source>
        <dbReference type="Pfam" id="PF21082"/>
    </source>
</evidence>
<keyword evidence="3" id="KW-1003">Cell membrane</keyword>
<reference evidence="13 14" key="1">
    <citation type="submission" date="2012-04" db="EMBL/GenBank/DDBJ databases">
        <title>The Genome Sequence of Afipia clevelandensis ATCC 49720.</title>
        <authorList>
            <consortium name="The Broad Institute Genome Sequencing Platform"/>
            <person name="Earl A."/>
            <person name="Ward D."/>
            <person name="Feldgarden M."/>
            <person name="Gevers D."/>
            <person name="Huys G."/>
            <person name="Walker B."/>
            <person name="Young S.K."/>
            <person name="Zeng Q."/>
            <person name="Gargeya S."/>
            <person name="Fitzgerald M."/>
            <person name="Haas B."/>
            <person name="Abouelleil A."/>
            <person name="Alvarado L."/>
            <person name="Arachchi H.M."/>
            <person name="Berlin A."/>
            <person name="Chapman S.B."/>
            <person name="Goldberg J."/>
            <person name="Griggs A."/>
            <person name="Gujja S."/>
            <person name="Hansen M."/>
            <person name="Howarth C."/>
            <person name="Imamovic A."/>
            <person name="Larimer J."/>
            <person name="McCowen C."/>
            <person name="Montmayeur A."/>
            <person name="Murphy C."/>
            <person name="Neiman D."/>
            <person name="Pearson M."/>
            <person name="Priest M."/>
            <person name="Roberts A."/>
            <person name="Saif S."/>
            <person name="Shea T."/>
            <person name="Sisk P."/>
            <person name="Sykes S."/>
            <person name="Wortman J."/>
            <person name="Nusbaum C."/>
            <person name="Birren B."/>
        </authorList>
    </citation>
    <scope>NUCLEOTIDE SEQUENCE [LARGE SCALE GENOMIC DNA]</scope>
    <source>
        <strain evidence="13 14">ATCC 49720</strain>
    </source>
</reference>
<proteinExistence type="inferred from homology"/>
<organism evidence="13 14">
    <name type="scientific">Afipia clevelandensis ATCC 49720</name>
    <dbReference type="NCBI Taxonomy" id="883079"/>
    <lineage>
        <taxon>Bacteria</taxon>
        <taxon>Pseudomonadati</taxon>
        <taxon>Pseudomonadota</taxon>
        <taxon>Alphaproteobacteria</taxon>
        <taxon>Hyphomicrobiales</taxon>
        <taxon>Nitrobacteraceae</taxon>
        <taxon>Afipia</taxon>
    </lineage>
</organism>